<dbReference type="EMBL" id="PJEX01000106">
    <property type="protein sequence ID" value="TKW55250.1"/>
    <property type="molecule type" value="Genomic_DNA"/>
</dbReference>
<organism evidence="1 2">
    <name type="scientific">Colletotrichum tanaceti</name>
    <dbReference type="NCBI Taxonomy" id="1306861"/>
    <lineage>
        <taxon>Eukaryota</taxon>
        <taxon>Fungi</taxon>
        <taxon>Dikarya</taxon>
        <taxon>Ascomycota</taxon>
        <taxon>Pezizomycotina</taxon>
        <taxon>Sordariomycetes</taxon>
        <taxon>Hypocreomycetidae</taxon>
        <taxon>Glomerellales</taxon>
        <taxon>Glomerellaceae</taxon>
        <taxon>Colletotrichum</taxon>
        <taxon>Colletotrichum destructivum species complex</taxon>
    </lineage>
</organism>
<protein>
    <submittedName>
        <fullName evidence="1">Uncharacterized protein</fullName>
    </submittedName>
</protein>
<sequence>MAKVGAGSNASEADQPFKLGHGIDAGEYVVRQNVLRNRSSKVLQDSPLSRCELVQLQRCQRHNAPGL</sequence>
<comment type="caution">
    <text evidence="1">The sequence shown here is derived from an EMBL/GenBank/DDBJ whole genome shotgun (WGS) entry which is preliminary data.</text>
</comment>
<evidence type="ECO:0000313" key="2">
    <source>
        <dbReference type="Proteomes" id="UP000310108"/>
    </source>
</evidence>
<accession>A0A4U6XH70</accession>
<proteinExistence type="predicted"/>
<dbReference type="AlphaFoldDB" id="A0A4U6XH70"/>
<reference evidence="1 2" key="1">
    <citation type="journal article" date="2019" name="PLoS ONE">
        <title>Comparative genome analysis indicates high evolutionary potential of pathogenicity genes in Colletotrichum tanaceti.</title>
        <authorList>
            <person name="Lelwala R.V."/>
            <person name="Korhonen P.K."/>
            <person name="Young N.D."/>
            <person name="Scott J.B."/>
            <person name="Ades P.A."/>
            <person name="Gasser R.B."/>
            <person name="Taylor P.W.J."/>
        </authorList>
    </citation>
    <scope>NUCLEOTIDE SEQUENCE [LARGE SCALE GENOMIC DNA]</scope>
    <source>
        <strain evidence="1">BRIP57314</strain>
    </source>
</reference>
<name>A0A4U6XH70_9PEZI</name>
<dbReference type="Proteomes" id="UP000310108">
    <property type="component" value="Unassembled WGS sequence"/>
</dbReference>
<evidence type="ECO:0000313" key="1">
    <source>
        <dbReference type="EMBL" id="TKW55250.1"/>
    </source>
</evidence>
<gene>
    <name evidence="1" type="ORF">CTA1_3323</name>
</gene>
<keyword evidence="2" id="KW-1185">Reference proteome</keyword>